<accession>A0A9W6VUD4</accession>
<dbReference type="Gene3D" id="1.10.287.1060">
    <property type="entry name" value="ESAT-6-like"/>
    <property type="match status" value="1"/>
</dbReference>
<proteinExistence type="predicted"/>
<evidence type="ECO:0000256" key="1">
    <source>
        <dbReference type="SAM" id="MobiDB-lite"/>
    </source>
</evidence>
<evidence type="ECO:0000313" key="3">
    <source>
        <dbReference type="Proteomes" id="UP001165135"/>
    </source>
</evidence>
<organism evidence="2 3">
    <name type="scientific">Actinoallomurus iriomotensis</name>
    <dbReference type="NCBI Taxonomy" id="478107"/>
    <lineage>
        <taxon>Bacteria</taxon>
        <taxon>Bacillati</taxon>
        <taxon>Actinomycetota</taxon>
        <taxon>Actinomycetes</taxon>
        <taxon>Streptosporangiales</taxon>
        <taxon>Thermomonosporaceae</taxon>
        <taxon>Actinoallomurus</taxon>
    </lineage>
</organism>
<dbReference type="AlphaFoldDB" id="A0A9W6VUD4"/>
<evidence type="ECO:0000313" key="2">
    <source>
        <dbReference type="EMBL" id="GLY80034.1"/>
    </source>
</evidence>
<dbReference type="Proteomes" id="UP001165135">
    <property type="component" value="Unassembled WGS sequence"/>
</dbReference>
<reference evidence="2" key="1">
    <citation type="submission" date="2023-03" db="EMBL/GenBank/DDBJ databases">
        <title>Actinoallomurus iriomotensis NBRC 103681.</title>
        <authorList>
            <person name="Ichikawa N."/>
            <person name="Sato H."/>
            <person name="Tonouchi N."/>
        </authorList>
    </citation>
    <scope>NUCLEOTIDE SEQUENCE</scope>
    <source>
        <strain evidence="2">NBRC 103681</strain>
    </source>
</reference>
<comment type="caution">
    <text evidence="2">The sequence shown here is derived from an EMBL/GenBank/DDBJ whole genome shotgun (WGS) entry which is preliminary data.</text>
</comment>
<protein>
    <recommendedName>
        <fullName evidence="4">WXG100 family type VII secretion target</fullName>
    </recommendedName>
</protein>
<gene>
    <name evidence="2" type="ORF">Airi01_083010</name>
</gene>
<dbReference type="RefSeq" id="WP_285632428.1">
    <property type="nucleotide sequence ID" value="NZ_BSTJ01000013.1"/>
</dbReference>
<dbReference type="EMBL" id="BSTJ01000013">
    <property type="protein sequence ID" value="GLY80034.1"/>
    <property type="molecule type" value="Genomic_DNA"/>
</dbReference>
<name>A0A9W6VUD4_9ACTN</name>
<evidence type="ECO:0008006" key="4">
    <source>
        <dbReference type="Google" id="ProtNLM"/>
    </source>
</evidence>
<feature type="region of interest" description="Disordered" evidence="1">
    <location>
        <begin position="118"/>
        <end position="152"/>
    </location>
</feature>
<sequence length="152" mass="16338">MSTADYDHVKGIAIGPWGINDTAKTLHDLSQNVADSVGRIGTTLQSLVLNDWMGKTQQEADDFNTRWAAVMGEVFGSHDKPNDGVLNALASGIGIAVNNYDKAEFGLVDVWNRFSGKFGDGKSDDPPSKNAPPDELDTNKTAITADYPSHKS</sequence>